<keyword evidence="1" id="KW-0175">Coiled coil</keyword>
<reference evidence="3 4" key="1">
    <citation type="submission" date="2024-03" db="EMBL/GenBank/DDBJ databases">
        <title>Adaptation during the transition from Ophiocordyceps entomopathogen to insect associate is accompanied by gene loss and intensified selection.</title>
        <authorList>
            <person name="Ward C.M."/>
            <person name="Onetto C.A."/>
            <person name="Borneman A.R."/>
        </authorList>
    </citation>
    <scope>NUCLEOTIDE SEQUENCE [LARGE SCALE GENOMIC DNA]</scope>
    <source>
        <strain evidence="3">AWRI1</strain>
        <tissue evidence="3">Single Adult Female</tissue>
    </source>
</reference>
<dbReference type="SMART" id="SM00595">
    <property type="entry name" value="MADF"/>
    <property type="match status" value="1"/>
</dbReference>
<evidence type="ECO:0000313" key="4">
    <source>
        <dbReference type="Proteomes" id="UP001367676"/>
    </source>
</evidence>
<evidence type="ECO:0000256" key="1">
    <source>
        <dbReference type="SAM" id="Coils"/>
    </source>
</evidence>
<dbReference type="PROSITE" id="PS51029">
    <property type="entry name" value="MADF"/>
    <property type="match status" value="1"/>
</dbReference>
<comment type="caution">
    <text evidence="3">The sequence shown here is derived from an EMBL/GenBank/DDBJ whole genome shotgun (WGS) entry which is preliminary data.</text>
</comment>
<dbReference type="InterPro" id="IPR006578">
    <property type="entry name" value="MADF-dom"/>
</dbReference>
<feature type="domain" description="MADF" evidence="2">
    <location>
        <begin position="10"/>
        <end position="99"/>
    </location>
</feature>
<dbReference type="Proteomes" id="UP001367676">
    <property type="component" value="Unassembled WGS sequence"/>
</dbReference>
<dbReference type="Pfam" id="PF10545">
    <property type="entry name" value="MADF_DNA_bdg"/>
    <property type="match status" value="1"/>
</dbReference>
<accession>A0AAN9XZ36</accession>
<keyword evidence="4" id="KW-1185">Reference proteome</keyword>
<protein>
    <recommendedName>
        <fullName evidence="2">MADF domain-containing protein</fullName>
    </recommendedName>
</protein>
<dbReference type="EMBL" id="JBBCAQ010000036">
    <property type="protein sequence ID" value="KAK7575897.1"/>
    <property type="molecule type" value="Genomic_DNA"/>
</dbReference>
<evidence type="ECO:0000259" key="2">
    <source>
        <dbReference type="PROSITE" id="PS51029"/>
    </source>
</evidence>
<dbReference type="AlphaFoldDB" id="A0AAN9XZ36"/>
<proteinExistence type="predicted"/>
<dbReference type="PANTHER" id="PTHR21505">
    <property type="entry name" value="MADF DOMAIN-CONTAINING PROTEIN-RELATED"/>
    <property type="match status" value="1"/>
</dbReference>
<feature type="coiled-coil region" evidence="1">
    <location>
        <begin position="36"/>
        <end position="63"/>
    </location>
</feature>
<gene>
    <name evidence="3" type="ORF">V9T40_012183</name>
</gene>
<name>A0AAN9XZ36_9HEMI</name>
<sequence length="249" mass="28779">MEWSHETCLRLIDEYEKAPLLWDSKHPHYYSKTRKQEAWEVAAARLNTDVEELKKKLNSLLGSFRRERMKHRRQVALGKEYVSRWFAYEKMKFLLDVRENPDDMIEILSGQEHQENEDEGETYLGSPESSLVATSLEPIVSVKNGSGKRARTDDEKFVVTPQINDRLAYINNSSYELSFDEFDALGKIVATRCRHMQTNQRIVAEKLINDVLYYGQLEQLSASSCVQLNNNANGVRSPDDGSFFKSCDI</sequence>
<evidence type="ECO:0000313" key="3">
    <source>
        <dbReference type="EMBL" id="KAK7575897.1"/>
    </source>
</evidence>
<organism evidence="3 4">
    <name type="scientific">Parthenolecanium corni</name>
    <dbReference type="NCBI Taxonomy" id="536013"/>
    <lineage>
        <taxon>Eukaryota</taxon>
        <taxon>Metazoa</taxon>
        <taxon>Ecdysozoa</taxon>
        <taxon>Arthropoda</taxon>
        <taxon>Hexapoda</taxon>
        <taxon>Insecta</taxon>
        <taxon>Pterygota</taxon>
        <taxon>Neoptera</taxon>
        <taxon>Paraneoptera</taxon>
        <taxon>Hemiptera</taxon>
        <taxon>Sternorrhyncha</taxon>
        <taxon>Coccoidea</taxon>
        <taxon>Coccidae</taxon>
        <taxon>Parthenolecanium</taxon>
    </lineage>
</organism>
<dbReference type="PANTHER" id="PTHR21505:SF12">
    <property type="entry name" value="MADF DOMAIN-CONTAINING PROTEIN-RELATED"/>
    <property type="match status" value="1"/>
</dbReference>